<evidence type="ECO:0000256" key="1">
    <source>
        <dbReference type="SAM" id="MobiDB-lite"/>
    </source>
</evidence>
<dbReference type="Proteomes" id="UP000726737">
    <property type="component" value="Unassembled WGS sequence"/>
</dbReference>
<reference evidence="3" key="1">
    <citation type="journal article" date="2020" name="Fungal Divers.">
        <title>Resolving the Mortierellaceae phylogeny through synthesis of multi-gene phylogenetics and phylogenomics.</title>
        <authorList>
            <person name="Vandepol N."/>
            <person name="Liber J."/>
            <person name="Desiro A."/>
            <person name="Na H."/>
            <person name="Kennedy M."/>
            <person name="Barry K."/>
            <person name="Grigoriev I.V."/>
            <person name="Miller A.N."/>
            <person name="O'Donnell K."/>
            <person name="Stajich J.E."/>
            <person name="Bonito G."/>
        </authorList>
    </citation>
    <scope>NUCLEOTIDE SEQUENCE</scope>
    <source>
        <strain evidence="3">KOD948</strain>
    </source>
</reference>
<organism evidence="3 4">
    <name type="scientific">Mortierella polycephala</name>
    <dbReference type="NCBI Taxonomy" id="41804"/>
    <lineage>
        <taxon>Eukaryota</taxon>
        <taxon>Fungi</taxon>
        <taxon>Fungi incertae sedis</taxon>
        <taxon>Mucoromycota</taxon>
        <taxon>Mortierellomycotina</taxon>
        <taxon>Mortierellomycetes</taxon>
        <taxon>Mortierellales</taxon>
        <taxon>Mortierellaceae</taxon>
        <taxon>Mortierella</taxon>
    </lineage>
</organism>
<evidence type="ECO:0000313" key="3">
    <source>
        <dbReference type="EMBL" id="KAG0248961.1"/>
    </source>
</evidence>
<feature type="transmembrane region" description="Helical" evidence="2">
    <location>
        <begin position="122"/>
        <end position="142"/>
    </location>
</feature>
<evidence type="ECO:0000256" key="2">
    <source>
        <dbReference type="SAM" id="Phobius"/>
    </source>
</evidence>
<evidence type="ECO:0000313" key="4">
    <source>
        <dbReference type="Proteomes" id="UP000726737"/>
    </source>
</evidence>
<keyword evidence="4" id="KW-1185">Reference proteome</keyword>
<protein>
    <submittedName>
        <fullName evidence="3">Uncharacterized protein</fullName>
    </submittedName>
</protein>
<dbReference type="AlphaFoldDB" id="A0A9P6TW11"/>
<proteinExistence type="predicted"/>
<keyword evidence="2" id="KW-0812">Transmembrane</keyword>
<dbReference type="EMBL" id="JAAAJA010000889">
    <property type="protein sequence ID" value="KAG0248961.1"/>
    <property type="molecule type" value="Genomic_DNA"/>
</dbReference>
<feature type="region of interest" description="Disordered" evidence="1">
    <location>
        <begin position="150"/>
        <end position="256"/>
    </location>
</feature>
<dbReference type="OrthoDB" id="2382681at2759"/>
<feature type="compositionally biased region" description="Basic residues" evidence="1">
    <location>
        <begin position="177"/>
        <end position="190"/>
    </location>
</feature>
<keyword evidence="2" id="KW-1133">Transmembrane helix</keyword>
<accession>A0A9P6TW11</accession>
<sequence>MSISIDSHNGGPIESVFGGQVEQRVGPHVDQMEDNIVLGHHGRGASESRDSTSADVRLLNSPSSQVGAAPASAPLFPKSGRTNWSRIATTWTAWCTRLLWSTTTPSLALLTTMISNKRRKSWFLSLILISLALTVFSGGYLLTQLHHQKDLAPTPPTVPIPDVMTGDVDPSAGPRKDRNRGKKNRGPKKKTPPEGAATKTKSTNGKGDGTNRGTDKNVNTDKHGSDDNRRPLDGGATKGNKTVESGRPSTTTDAPQLRICNLEDITKGHWVQSKSQVSAANLGRDLSWTGYGPYGCRSNIWNERYLLTPSRSAATTGDRPPSDLKHAQNLKQFQWQLNYQQHQQQSCRQPTMDVADFVEVLKRSPLIMIGDKFLEQEYLVLECIILGMQDQLLHDFQREQPDDETQEEAWEALEYHIESEWPPVVELKIAAGAPRISGSTSGPSRSRSNIYRKAKPGQMRLVDRISNLTLVTFIRSDVLWDSAMLTGQVAKHALKSVAELASLDAGGLHPDCKVAGTILMCEPAHIESHKDDTGSRGKDFQQSISPWWRWWEQVVNDDHPLEHDPEEDLEEELSFGSDLAYDMINLEWVQILEDFVQDSRRHREGIAQEQMESDADVERKPMILVSNGHFWEYDPQDAIDPGLRNIINNNKKLSKAEQGRILVNQNSRRKLLRQRYTMVLANMLDYIKETYPDLRVMVQTSVRRGFCGTGPLSNAEKTIRDANEQEAALLNALTKIVVAKMQDPLYAFLDTTFLQRFHDPVASKRRCSSFMIPGPLDTLVHHLYGELYRLDL</sequence>
<feature type="compositionally biased region" description="Polar residues" evidence="1">
    <location>
        <begin position="239"/>
        <end position="254"/>
    </location>
</feature>
<feature type="compositionally biased region" description="Basic and acidic residues" evidence="1">
    <location>
        <begin position="213"/>
        <end position="232"/>
    </location>
</feature>
<gene>
    <name evidence="3" type="ORF">BG011_009695</name>
</gene>
<comment type="caution">
    <text evidence="3">The sequence shown here is derived from an EMBL/GenBank/DDBJ whole genome shotgun (WGS) entry which is preliminary data.</text>
</comment>
<keyword evidence="2" id="KW-0472">Membrane</keyword>
<name>A0A9P6TW11_9FUNG</name>